<proteinExistence type="predicted"/>
<protein>
    <submittedName>
        <fullName evidence="3">Uncharacterized protein</fullName>
    </submittedName>
</protein>
<feature type="region of interest" description="Disordered" evidence="1">
    <location>
        <begin position="72"/>
        <end position="96"/>
    </location>
</feature>
<keyword evidence="2" id="KW-0732">Signal</keyword>
<evidence type="ECO:0000313" key="3">
    <source>
        <dbReference type="EMBL" id="ANY85496.1"/>
    </source>
</evidence>
<gene>
    <name evidence="3" type="ORF">BB934_45590</name>
</gene>
<name>A0A1B2EZV2_9HYPH</name>
<geneLocation type="plasmid" evidence="3">
    <name>unnamed5</name>
</geneLocation>
<evidence type="ECO:0000256" key="1">
    <source>
        <dbReference type="SAM" id="MobiDB-lite"/>
    </source>
</evidence>
<feature type="signal peptide" evidence="2">
    <location>
        <begin position="1"/>
        <end position="26"/>
    </location>
</feature>
<dbReference type="KEGG" id="moc:BB934_45590"/>
<sequence>MIAKRTLIGIAGAVALVSMSAVGATAQQSQQTQTWVRDDGTTFQVTVPAPSGAGGDHCENGGADFTCTSNRHFGDPNVGTPGRRAQLKAATADTDQ</sequence>
<dbReference type="AlphaFoldDB" id="A0A1B2EZV2"/>
<dbReference type="EMBL" id="CP016621">
    <property type="protein sequence ID" value="ANY85496.1"/>
    <property type="molecule type" value="Genomic_DNA"/>
</dbReference>
<dbReference type="RefSeq" id="WP_099516268.1">
    <property type="nucleotide sequence ID" value="NZ_CP016621.1"/>
</dbReference>
<evidence type="ECO:0000256" key="2">
    <source>
        <dbReference type="SAM" id="SignalP"/>
    </source>
</evidence>
<feature type="chain" id="PRO_5008536339" evidence="2">
    <location>
        <begin position="27"/>
        <end position="96"/>
    </location>
</feature>
<keyword evidence="3" id="KW-0614">Plasmid</keyword>
<accession>A0A1B2EZV2</accession>
<reference evidence="3" key="1">
    <citation type="submission" date="2016-07" db="EMBL/GenBank/DDBJ databases">
        <title>Microvirga ossetica sp. nov. a new species of rhizobia isolated from root nodules of the legume species Vicia alpestris Steven originated from North Ossetia region in the Caucasus.</title>
        <authorList>
            <person name="Safronova V.I."/>
            <person name="Kuznetsova I.G."/>
            <person name="Sazanova A.L."/>
            <person name="Belimov A."/>
            <person name="Andronov E."/>
            <person name="Osledkin Y.S."/>
            <person name="Onishchuk O.P."/>
            <person name="Kurchak O.N."/>
            <person name="Shaposhnikov A.I."/>
            <person name="Willems A."/>
            <person name="Tikhonovich I.A."/>
        </authorList>
    </citation>
    <scope>NUCLEOTIDE SEQUENCE [LARGE SCALE GENOMIC DNA]</scope>
    <source>
        <strain evidence="3">V5/3M</strain>
        <plasmid evidence="3">unnamed5</plasmid>
    </source>
</reference>
<organism evidence="3">
    <name type="scientific">Microvirga ossetica</name>
    <dbReference type="NCBI Taxonomy" id="1882682"/>
    <lineage>
        <taxon>Bacteria</taxon>
        <taxon>Pseudomonadati</taxon>
        <taxon>Pseudomonadota</taxon>
        <taxon>Alphaproteobacteria</taxon>
        <taxon>Hyphomicrobiales</taxon>
        <taxon>Methylobacteriaceae</taxon>
        <taxon>Microvirga</taxon>
    </lineage>
</organism>